<feature type="compositionally biased region" description="Basic and acidic residues" evidence="1">
    <location>
        <begin position="99"/>
        <end position="108"/>
    </location>
</feature>
<feature type="domain" description="DUF4116" evidence="3">
    <location>
        <begin position="385"/>
        <end position="433"/>
    </location>
</feature>
<evidence type="ECO:0000313" key="5">
    <source>
        <dbReference type="Proteomes" id="UP001230188"/>
    </source>
</evidence>
<sequence length="695" mass="75769">MVDSMAAARCIVCMSYFVTPLDIVTDVNQLVFFGVQGWWFLMGTSLVIILASWRSVIVFAAVRPKIASFKVGFALFAPGLLLPCWNLVAAPSEDQSNQDVEHGHDASDGSKLVAGGTPSEENVDEFSNFYFYAHDGAGASTDSSSSSSSSGNDFSLSSLVCENVYDFLAINARAYADSRWLLRRAVLVVRLELVVVLMMIPLSPYLMIAGSIALARERLSYESDDDDDDHHQQHHQGSSKKNGRLDRIVMIVLVKGFLESLPQLVLQTATFSWVVSSSSRGASVEKSCGGVPYFVLFVVSSSSSATGVLEAIWNYFFGRPQRRRRGSSRRLNKRTMLDALREGRSTFGDDVASDEFKGDKEVVLAAVQQQGGDAFMHAAPELKSDKNFVLSVVRVDGDALMHAATEMKRDREIVLAAIGQRGEALEYAANELKGDKEIVLSAVERNGWMLVHAATEMKRDREVVLAAVKRNGLLALEHAAPDLKKNKEFILACVGLNGLALEYAAEELKKDCGFVLAAARQDCDAFMYAADEVRNDKNTVLAVVEHNGKALEHASDELRGDRDVVLAAVRRDGSALEYAGANLKNDKEIVLAAVRDEGKNLEFAARGLREDKEIVLAAVRQNGRALQYASEDLKKDKSCVLAAVGQYGPAVYFAADDLKKDDEVLLLLGAAAAAAPKTPLPKTTNCRDVTSIKTF</sequence>
<dbReference type="InterPro" id="IPR025197">
    <property type="entry name" value="DUF4116"/>
</dbReference>
<dbReference type="Pfam" id="PF13475">
    <property type="entry name" value="DUF4116"/>
    <property type="match status" value="4"/>
</dbReference>
<reference evidence="4" key="1">
    <citation type="submission" date="2023-01" db="EMBL/GenBank/DDBJ databases">
        <title>Metagenome sequencing of chrysophaentin producing Chrysophaeum taylorii.</title>
        <authorList>
            <person name="Davison J."/>
            <person name="Bewley C."/>
        </authorList>
    </citation>
    <scope>NUCLEOTIDE SEQUENCE</scope>
    <source>
        <strain evidence="4">NIES-1699</strain>
    </source>
</reference>
<name>A0AAD7U9T1_9STRA</name>
<accession>A0AAD7U9T1</accession>
<dbReference type="Proteomes" id="UP001230188">
    <property type="component" value="Unassembled WGS sequence"/>
</dbReference>
<evidence type="ECO:0000313" key="4">
    <source>
        <dbReference type="EMBL" id="KAJ8599648.1"/>
    </source>
</evidence>
<keyword evidence="2" id="KW-0812">Transmembrane</keyword>
<feature type="region of interest" description="Disordered" evidence="1">
    <location>
        <begin position="96"/>
        <end position="119"/>
    </location>
</feature>
<feature type="transmembrane region" description="Helical" evidence="2">
    <location>
        <begin position="38"/>
        <end position="62"/>
    </location>
</feature>
<keyword evidence="2" id="KW-1133">Transmembrane helix</keyword>
<dbReference type="AlphaFoldDB" id="A0AAD7U9T1"/>
<keyword evidence="5" id="KW-1185">Reference proteome</keyword>
<protein>
    <recommendedName>
        <fullName evidence="3">DUF4116 domain-containing protein</fullName>
    </recommendedName>
</protein>
<feature type="domain" description="DUF4116" evidence="3">
    <location>
        <begin position="460"/>
        <end position="509"/>
    </location>
</feature>
<evidence type="ECO:0000256" key="2">
    <source>
        <dbReference type="SAM" id="Phobius"/>
    </source>
</evidence>
<dbReference type="EMBL" id="JAQMWT010000551">
    <property type="protein sequence ID" value="KAJ8599648.1"/>
    <property type="molecule type" value="Genomic_DNA"/>
</dbReference>
<comment type="caution">
    <text evidence="4">The sequence shown here is derived from an EMBL/GenBank/DDBJ whole genome shotgun (WGS) entry which is preliminary data.</text>
</comment>
<feature type="domain" description="DUF4116" evidence="3">
    <location>
        <begin position="611"/>
        <end position="659"/>
    </location>
</feature>
<evidence type="ECO:0000259" key="3">
    <source>
        <dbReference type="Pfam" id="PF13475"/>
    </source>
</evidence>
<feature type="transmembrane region" description="Helical" evidence="2">
    <location>
        <begin position="193"/>
        <end position="215"/>
    </location>
</feature>
<proteinExistence type="predicted"/>
<evidence type="ECO:0000256" key="1">
    <source>
        <dbReference type="SAM" id="MobiDB-lite"/>
    </source>
</evidence>
<organism evidence="4 5">
    <name type="scientific">Chrysophaeum taylorii</name>
    <dbReference type="NCBI Taxonomy" id="2483200"/>
    <lineage>
        <taxon>Eukaryota</taxon>
        <taxon>Sar</taxon>
        <taxon>Stramenopiles</taxon>
        <taxon>Ochrophyta</taxon>
        <taxon>Pelagophyceae</taxon>
        <taxon>Pelagomonadales</taxon>
        <taxon>Pelagomonadaceae</taxon>
        <taxon>Chrysophaeum</taxon>
    </lineage>
</organism>
<feature type="domain" description="DUF4116" evidence="3">
    <location>
        <begin position="536"/>
        <end position="584"/>
    </location>
</feature>
<gene>
    <name evidence="4" type="ORF">CTAYLR_005391</name>
</gene>
<keyword evidence="2" id="KW-0472">Membrane</keyword>